<dbReference type="InterPro" id="IPR000305">
    <property type="entry name" value="GIY-YIG_endonuc"/>
</dbReference>
<proteinExistence type="predicted"/>
<evidence type="ECO:0000313" key="4">
    <source>
        <dbReference type="Proteomes" id="UP001230005"/>
    </source>
</evidence>
<name>A0ABT9ZQ89_9BACI</name>
<accession>A0ABT9ZQ89</accession>
<comment type="caution">
    <text evidence="3">The sequence shown here is derived from an EMBL/GenBank/DDBJ whole genome shotgun (WGS) entry which is preliminary data.</text>
</comment>
<protein>
    <recommendedName>
        <fullName evidence="5">DUF4357 domain-containing protein</fullName>
    </recommendedName>
</protein>
<gene>
    <name evidence="3" type="ORF">J2S74_000741</name>
</gene>
<dbReference type="InterPro" id="IPR025579">
    <property type="entry name" value="DUF4357"/>
</dbReference>
<organism evidence="3 4">
    <name type="scientific">Evansella vedderi</name>
    <dbReference type="NCBI Taxonomy" id="38282"/>
    <lineage>
        <taxon>Bacteria</taxon>
        <taxon>Bacillati</taxon>
        <taxon>Bacillota</taxon>
        <taxon>Bacilli</taxon>
        <taxon>Bacillales</taxon>
        <taxon>Bacillaceae</taxon>
        <taxon>Evansella</taxon>
    </lineage>
</organism>
<dbReference type="CDD" id="cd10447">
    <property type="entry name" value="GIY-YIG_unchar_2"/>
    <property type="match status" value="1"/>
</dbReference>
<evidence type="ECO:0000259" key="2">
    <source>
        <dbReference type="Pfam" id="PF14267"/>
    </source>
</evidence>
<dbReference type="Proteomes" id="UP001230005">
    <property type="component" value="Unassembled WGS sequence"/>
</dbReference>
<dbReference type="EMBL" id="JAUSUG010000002">
    <property type="protein sequence ID" value="MDQ0253369.1"/>
    <property type="molecule type" value="Genomic_DNA"/>
</dbReference>
<evidence type="ECO:0008006" key="5">
    <source>
        <dbReference type="Google" id="ProtNLM"/>
    </source>
</evidence>
<dbReference type="RefSeq" id="WP_307321918.1">
    <property type="nucleotide sequence ID" value="NZ_JAUSUG010000002.1"/>
</dbReference>
<feature type="domain" description="DUF4357" evidence="2">
    <location>
        <begin position="223"/>
        <end position="276"/>
    </location>
</feature>
<evidence type="ECO:0000313" key="3">
    <source>
        <dbReference type="EMBL" id="MDQ0253369.1"/>
    </source>
</evidence>
<sequence>MSHILGKTIQIYMPDGSPTSVKIAEVTTRIVQEILIPRNKLTEIGNREEVKNVGVYFLFGRDEVDNKTNVYIGEAENCYDRLKQHNKDANKDFWNVAIVAVSKTNSFTKSHVKFLEAHCYREAMSIGRYKVVNGNTPTQSWLSEPVVADLMDNYDTMKTLLSTLGYPIFERVANETSEELFYCKGKDANARGEYTDEGFVVLKNSICNLEAVSSAGPWVVNARRELIEKNILIQENNVLKFRENHIFNSPSAAAACVLARRANGWTEWKSEEGFTLDELKRQG</sequence>
<dbReference type="Pfam" id="PF14267">
    <property type="entry name" value="DUF4357"/>
    <property type="match status" value="1"/>
</dbReference>
<keyword evidence="4" id="KW-1185">Reference proteome</keyword>
<dbReference type="Pfam" id="PF01541">
    <property type="entry name" value="GIY-YIG"/>
    <property type="match status" value="1"/>
</dbReference>
<reference evidence="3 4" key="1">
    <citation type="submission" date="2023-07" db="EMBL/GenBank/DDBJ databases">
        <title>Genomic Encyclopedia of Type Strains, Phase IV (KMG-IV): sequencing the most valuable type-strain genomes for metagenomic binning, comparative biology and taxonomic classification.</title>
        <authorList>
            <person name="Goeker M."/>
        </authorList>
    </citation>
    <scope>NUCLEOTIDE SEQUENCE [LARGE SCALE GENOMIC DNA]</scope>
    <source>
        <strain evidence="3 4">DSM 9768</strain>
    </source>
</reference>
<evidence type="ECO:0000259" key="1">
    <source>
        <dbReference type="Pfam" id="PF01541"/>
    </source>
</evidence>
<feature type="domain" description="GIY-YIG" evidence="1">
    <location>
        <begin position="54"/>
        <end position="108"/>
    </location>
</feature>